<feature type="transmembrane region" description="Helical" evidence="2">
    <location>
        <begin position="167"/>
        <end position="194"/>
    </location>
</feature>
<gene>
    <name evidence="3" type="ORF">J8F10_26505</name>
</gene>
<evidence type="ECO:0000313" key="3">
    <source>
        <dbReference type="EMBL" id="MBP3958813.1"/>
    </source>
</evidence>
<keyword evidence="4" id="KW-1185">Reference proteome</keyword>
<dbReference type="InterPro" id="IPR036259">
    <property type="entry name" value="MFS_trans_sf"/>
</dbReference>
<evidence type="ECO:0000313" key="4">
    <source>
        <dbReference type="Proteomes" id="UP000676565"/>
    </source>
</evidence>
<proteinExistence type="predicted"/>
<evidence type="ECO:0000256" key="1">
    <source>
        <dbReference type="SAM" id="MobiDB-lite"/>
    </source>
</evidence>
<feature type="region of interest" description="Disordered" evidence="1">
    <location>
        <begin position="54"/>
        <end position="77"/>
    </location>
</feature>
<keyword evidence="2" id="KW-0472">Membrane</keyword>
<dbReference type="RefSeq" id="WP_210659146.1">
    <property type="nucleotide sequence ID" value="NZ_JAGKQQ010000001.1"/>
</dbReference>
<feature type="compositionally biased region" description="Basic and acidic residues" evidence="1">
    <location>
        <begin position="65"/>
        <end position="77"/>
    </location>
</feature>
<name>A0ABS5C111_9BACT</name>
<organism evidence="3 4">
    <name type="scientific">Gemmata palustris</name>
    <dbReference type="NCBI Taxonomy" id="2822762"/>
    <lineage>
        <taxon>Bacteria</taxon>
        <taxon>Pseudomonadati</taxon>
        <taxon>Planctomycetota</taxon>
        <taxon>Planctomycetia</taxon>
        <taxon>Gemmatales</taxon>
        <taxon>Gemmataceae</taxon>
        <taxon>Gemmata</taxon>
    </lineage>
</organism>
<dbReference type="Proteomes" id="UP000676565">
    <property type="component" value="Unassembled WGS sequence"/>
</dbReference>
<sequence length="216" mass="24089">MPTVSCPSCARALEVDDAYRDWTVRCPHCATEFVPAEVAPAPFERDRRDDRYADDYDRPRRRRRGPDPERDEWERQEATRLAHGPGTWLEVSGWVGGLLLAGGALYWFFAAALQANNRNGDETGAVLFGVFSALCVLPYTIVMVVGGRKMRALSSYGWAMTASVVGLTSFLLLCSMCFCAFVPVGFGIWGMVVLNNPVVSRAIDKNRNRGTRDWDD</sequence>
<dbReference type="Gene3D" id="2.20.28.160">
    <property type="match status" value="1"/>
</dbReference>
<feature type="transmembrane region" description="Helical" evidence="2">
    <location>
        <begin position="125"/>
        <end position="147"/>
    </location>
</feature>
<protein>
    <submittedName>
        <fullName evidence="3">Uncharacterized protein</fullName>
    </submittedName>
</protein>
<keyword evidence="2" id="KW-0812">Transmembrane</keyword>
<dbReference type="EMBL" id="JAGKQQ010000001">
    <property type="protein sequence ID" value="MBP3958813.1"/>
    <property type="molecule type" value="Genomic_DNA"/>
</dbReference>
<comment type="caution">
    <text evidence="3">The sequence shown here is derived from an EMBL/GenBank/DDBJ whole genome shotgun (WGS) entry which is preliminary data.</text>
</comment>
<evidence type="ECO:0000256" key="2">
    <source>
        <dbReference type="SAM" id="Phobius"/>
    </source>
</evidence>
<feature type="transmembrane region" description="Helical" evidence="2">
    <location>
        <begin position="91"/>
        <end position="113"/>
    </location>
</feature>
<keyword evidence="2" id="KW-1133">Transmembrane helix</keyword>
<dbReference type="SUPFAM" id="SSF103473">
    <property type="entry name" value="MFS general substrate transporter"/>
    <property type="match status" value="1"/>
</dbReference>
<accession>A0ABS5C111</accession>
<reference evidence="3 4" key="1">
    <citation type="submission" date="2021-04" db="EMBL/GenBank/DDBJ databases">
        <authorList>
            <person name="Ivanova A."/>
        </authorList>
    </citation>
    <scope>NUCLEOTIDE SEQUENCE [LARGE SCALE GENOMIC DNA]</scope>
    <source>
        <strain evidence="3 4">G18</strain>
    </source>
</reference>